<dbReference type="Gene3D" id="3.30.565.10">
    <property type="entry name" value="Histidine kinase-like ATPase, C-terminal domain"/>
    <property type="match status" value="1"/>
</dbReference>
<evidence type="ECO:0000313" key="2">
    <source>
        <dbReference type="Proteomes" id="UP000428260"/>
    </source>
</evidence>
<sequence>MIDLKPKSNIANKVRNTRLPRTKPLMPLFEVISNSIHAINEAKKSNQLTKDGKIEIKLIRNGDDKTLSELKEIDNYPIKSILVKDNGIGLNDENLVYFTETDTDHKLDIGGKGVGRFVCLKAFKQLTLKSNFSRNGSIIYREFEFRNTKEGFHNPNEYEVKNKSIGTEVLLSDFKIEYQKKAPKDLIEIAREVVTHFQLYFIRNEAPIIIIKNQNNVEVNLSKLFNSEFKKDIKTKPFVVGENSFSLFLTKASNAMSHKLHFCAHNRSVKEEGLYNRLVDLGKYSVKDDNESFYYQAYVVGDILDQYVDIERVGFNFPDEEDGEDDSTEISLSKIRNGAIEGIEEILAEYLNKVRNEKVEKYRPLINEEFPQYMSTFTIKSEEIKKLPPNLTKSKLDIELYKIESTWKLEVKELGQKLIDEKKDITNLDEYKEKYEKFLTEFNEIGKADLARYIVHRKSVIELLEDLLGKNANDKFSNEDIIHSVFFPIRTSSDEVPHSKQNLWLIDERLTYHSFLASDKSFESIKELDIQDDTRPDLLIFNDAIAFTEDEYPPFNSFTIVEFKKPQRDNYIDNDPKKNPLDQVEKYIEQLLEGKVENRRGRKIKLDEKTPFYVYIICDITDSFERILKNREFSKTPDGDGYFKFKDKYYSAYIEVIPFEKVLKDAKKRNRILFDKLGLSAGKDKTLFD</sequence>
<proteinExistence type="predicted"/>
<accession>A0A6I6K8A4</accession>
<reference evidence="1 2" key="1">
    <citation type="submission" date="2019-11" db="EMBL/GenBank/DDBJ databases">
        <authorList>
            <person name="Zheng R.K."/>
            <person name="Sun C.M."/>
        </authorList>
    </citation>
    <scope>NUCLEOTIDE SEQUENCE [LARGE SCALE GENOMIC DNA]</scope>
    <source>
        <strain evidence="1 2">WC007</strain>
    </source>
</reference>
<gene>
    <name evidence="1" type="ORF">GM418_30665</name>
</gene>
<dbReference type="EMBL" id="CP046401">
    <property type="protein sequence ID" value="QGY47863.1"/>
    <property type="molecule type" value="Genomic_DNA"/>
</dbReference>
<dbReference type="KEGG" id="mcos:GM418_30665"/>
<evidence type="ECO:0000313" key="1">
    <source>
        <dbReference type="EMBL" id="QGY47863.1"/>
    </source>
</evidence>
<dbReference type="InterPro" id="IPR036890">
    <property type="entry name" value="HATPase_C_sf"/>
</dbReference>
<dbReference type="Proteomes" id="UP000428260">
    <property type="component" value="Chromosome"/>
</dbReference>
<name>A0A6I6K8A4_9BACT</name>
<dbReference type="GO" id="GO:0005524">
    <property type="term" value="F:ATP binding"/>
    <property type="evidence" value="ECO:0007669"/>
    <property type="project" value="UniProtKB-KW"/>
</dbReference>
<dbReference type="AlphaFoldDB" id="A0A6I6K8A4"/>
<organism evidence="1 2">
    <name type="scientific">Maribellus comscasis</name>
    <dbReference type="NCBI Taxonomy" id="2681766"/>
    <lineage>
        <taxon>Bacteria</taxon>
        <taxon>Pseudomonadati</taxon>
        <taxon>Bacteroidota</taxon>
        <taxon>Bacteroidia</taxon>
        <taxon>Marinilabiliales</taxon>
        <taxon>Prolixibacteraceae</taxon>
        <taxon>Maribellus</taxon>
    </lineage>
</organism>
<keyword evidence="1" id="KW-0547">Nucleotide-binding</keyword>
<dbReference type="SUPFAM" id="SSF55874">
    <property type="entry name" value="ATPase domain of HSP90 chaperone/DNA topoisomerase II/histidine kinase"/>
    <property type="match status" value="1"/>
</dbReference>
<protein>
    <submittedName>
        <fullName evidence="1">ATP-binding protein</fullName>
    </submittedName>
</protein>
<keyword evidence="1" id="KW-0067">ATP-binding</keyword>
<dbReference type="RefSeq" id="WP_158872120.1">
    <property type="nucleotide sequence ID" value="NZ_CP046401.1"/>
</dbReference>
<keyword evidence="2" id="KW-1185">Reference proteome</keyword>